<keyword evidence="2 5" id="KW-0547">Nucleotide-binding</keyword>
<reference evidence="7" key="1">
    <citation type="journal article" date="2019" name="Int. J. Syst. Evol. Microbiol.">
        <title>The Global Catalogue of Microorganisms (GCM) 10K type strain sequencing project: providing services to taxonomists for standard genome sequencing and annotation.</title>
        <authorList>
            <consortium name="The Broad Institute Genomics Platform"/>
            <consortium name="The Broad Institute Genome Sequencing Center for Infectious Disease"/>
            <person name="Wu L."/>
            <person name="Ma J."/>
        </authorList>
    </citation>
    <scope>NUCLEOTIDE SEQUENCE [LARGE SCALE GENOMIC DNA]</scope>
    <source>
        <strain evidence="7">YIM 94188</strain>
    </source>
</reference>
<evidence type="ECO:0000256" key="3">
    <source>
        <dbReference type="ARBA" id="ARBA00022840"/>
    </source>
</evidence>
<dbReference type="EC" id="6.3.2.2" evidence="5"/>
<name>A0ABW0ZCF7_9ACTN</name>
<comment type="similarity">
    <text evidence="5">Belongs to the glutamate--cysteine ligase type 2 family. YbdK subfamily.</text>
</comment>
<gene>
    <name evidence="6" type="ORF">ACFPQB_07000</name>
</gene>
<accession>A0ABW0ZCF7</accession>
<dbReference type="Proteomes" id="UP001596072">
    <property type="component" value="Unassembled WGS sequence"/>
</dbReference>
<dbReference type="PANTHER" id="PTHR36510">
    <property type="entry name" value="GLUTAMATE--CYSTEINE LIGASE 2-RELATED"/>
    <property type="match status" value="1"/>
</dbReference>
<evidence type="ECO:0000256" key="4">
    <source>
        <dbReference type="ARBA" id="ARBA00048819"/>
    </source>
</evidence>
<dbReference type="InterPro" id="IPR014746">
    <property type="entry name" value="Gln_synth/guanido_kin_cat_dom"/>
</dbReference>
<evidence type="ECO:0000313" key="7">
    <source>
        <dbReference type="Proteomes" id="UP001596072"/>
    </source>
</evidence>
<dbReference type="NCBIfam" id="NF010043">
    <property type="entry name" value="PRK13517.1-3"/>
    <property type="match status" value="1"/>
</dbReference>
<dbReference type="InterPro" id="IPR006336">
    <property type="entry name" value="GCS2"/>
</dbReference>
<dbReference type="RefSeq" id="WP_136434780.1">
    <property type="nucleotide sequence ID" value="NZ_JBHSNS010000002.1"/>
</dbReference>
<proteinExistence type="inferred from homology"/>
<dbReference type="GO" id="GO:0004357">
    <property type="term" value="F:glutamate-cysteine ligase activity"/>
    <property type="evidence" value="ECO:0007669"/>
    <property type="project" value="UniProtKB-EC"/>
</dbReference>
<evidence type="ECO:0000256" key="5">
    <source>
        <dbReference type="HAMAP-Rule" id="MF_01609"/>
    </source>
</evidence>
<dbReference type="InterPro" id="IPR011793">
    <property type="entry name" value="YbdK"/>
</dbReference>
<comment type="function">
    <text evidence="5">ATP-dependent carboxylate-amine ligase which exhibits weak glutamate--cysteine ligase activity.</text>
</comment>
<evidence type="ECO:0000256" key="2">
    <source>
        <dbReference type="ARBA" id="ARBA00022741"/>
    </source>
</evidence>
<keyword evidence="1 5" id="KW-0436">Ligase</keyword>
<dbReference type="InterPro" id="IPR050141">
    <property type="entry name" value="GCL_type2/YbdK_subfam"/>
</dbReference>
<dbReference type="PANTHER" id="PTHR36510:SF1">
    <property type="entry name" value="GLUTAMATE--CYSTEINE LIGASE 2-RELATED"/>
    <property type="match status" value="1"/>
</dbReference>
<dbReference type="NCBIfam" id="NF010044">
    <property type="entry name" value="PRK13517.1-4"/>
    <property type="match status" value="1"/>
</dbReference>
<dbReference type="EMBL" id="JBHSNS010000002">
    <property type="protein sequence ID" value="MFC5728661.1"/>
    <property type="molecule type" value="Genomic_DNA"/>
</dbReference>
<dbReference type="SUPFAM" id="SSF55931">
    <property type="entry name" value="Glutamine synthetase/guanido kinase"/>
    <property type="match status" value="1"/>
</dbReference>
<dbReference type="NCBIfam" id="NF010042">
    <property type="entry name" value="PRK13517.1-2"/>
    <property type="match status" value="1"/>
</dbReference>
<evidence type="ECO:0000256" key="1">
    <source>
        <dbReference type="ARBA" id="ARBA00022598"/>
    </source>
</evidence>
<organism evidence="6 7">
    <name type="scientific">Nocardioides vastitatis</name>
    <dbReference type="NCBI Taxonomy" id="2568655"/>
    <lineage>
        <taxon>Bacteria</taxon>
        <taxon>Bacillati</taxon>
        <taxon>Actinomycetota</taxon>
        <taxon>Actinomycetes</taxon>
        <taxon>Propionibacteriales</taxon>
        <taxon>Nocardioidaceae</taxon>
        <taxon>Nocardioides</taxon>
    </lineage>
</organism>
<dbReference type="HAMAP" id="MF_01609">
    <property type="entry name" value="Glu_cys_ligase_2"/>
    <property type="match status" value="1"/>
</dbReference>
<comment type="catalytic activity">
    <reaction evidence="4 5">
        <text>L-cysteine + L-glutamate + ATP = gamma-L-glutamyl-L-cysteine + ADP + phosphate + H(+)</text>
        <dbReference type="Rhea" id="RHEA:13285"/>
        <dbReference type="ChEBI" id="CHEBI:15378"/>
        <dbReference type="ChEBI" id="CHEBI:29985"/>
        <dbReference type="ChEBI" id="CHEBI:30616"/>
        <dbReference type="ChEBI" id="CHEBI:35235"/>
        <dbReference type="ChEBI" id="CHEBI:43474"/>
        <dbReference type="ChEBI" id="CHEBI:58173"/>
        <dbReference type="ChEBI" id="CHEBI:456216"/>
        <dbReference type="EC" id="6.3.2.2"/>
    </reaction>
</comment>
<protein>
    <recommendedName>
        <fullName evidence="5">Putative glutamate--cysteine ligase 2</fullName>
        <ecNumber evidence="5">6.3.2.2</ecNumber>
    </recommendedName>
    <alternativeName>
        <fullName evidence="5">Gamma-glutamylcysteine synthetase 2</fullName>
        <shortName evidence="5">GCS 2</shortName>
        <shortName evidence="5">Gamma-GCS 2</shortName>
    </alternativeName>
</protein>
<dbReference type="NCBIfam" id="TIGR02050">
    <property type="entry name" value="gshA_cyan_rel"/>
    <property type="match status" value="1"/>
</dbReference>
<keyword evidence="7" id="KW-1185">Reference proteome</keyword>
<keyword evidence="3 5" id="KW-0067">ATP-binding</keyword>
<sequence>MRIDFHGSPEPTLGVEWEFALVDRRTRDLRNDAAHLFARAKPRMPDPTKLHKELLKNTVEVVTGVCTTVGEAMTDLRDTLSYVTEAADDLDLDLYGAGTHPFASWTRQQLTEGHRYEELINRTQWWGRQMLIWGVHVHVGVPEQARVMPVLTALLAYYPHLQALSASSPIWMGVDTGYASNRALMFQQLPTAGLPFQFQTWQEFESFAHDQITTGVIDELSEIRWDLRPAIKHGTLENRVCDGVSTFTDMQALVALMHCLVVWLDGRAAAGETLPSMPPWHVQENKWRAARYGVEAIVILDADCNERLVTDDLADLIPQLQPTAERLGCEAELASVLEIPARGASYVRQRAVAARTDGDLVAVVDSVVSELRAEIDQ</sequence>
<evidence type="ECO:0000313" key="6">
    <source>
        <dbReference type="EMBL" id="MFC5728661.1"/>
    </source>
</evidence>
<dbReference type="Pfam" id="PF04107">
    <property type="entry name" value="GCS2"/>
    <property type="match status" value="1"/>
</dbReference>
<dbReference type="Gene3D" id="3.30.590.20">
    <property type="match status" value="1"/>
</dbReference>
<comment type="caution">
    <text evidence="6">The sequence shown here is derived from an EMBL/GenBank/DDBJ whole genome shotgun (WGS) entry which is preliminary data.</text>
</comment>